<gene>
    <name evidence="3" type="ORF">KV203_10020</name>
</gene>
<keyword evidence="4" id="KW-1185">Reference proteome</keyword>
<evidence type="ECO:0000259" key="2">
    <source>
        <dbReference type="Pfam" id="PF00561"/>
    </source>
</evidence>
<evidence type="ECO:0000313" key="3">
    <source>
        <dbReference type="EMBL" id="QXQ12339.1"/>
    </source>
</evidence>
<dbReference type="Gene3D" id="3.40.50.1820">
    <property type="entry name" value="alpha/beta hydrolase"/>
    <property type="match status" value="1"/>
</dbReference>
<dbReference type="EMBL" id="CP079105">
    <property type="protein sequence ID" value="QXQ12339.1"/>
    <property type="molecule type" value="Genomic_DNA"/>
</dbReference>
<dbReference type="Proteomes" id="UP000887023">
    <property type="component" value="Chromosome"/>
</dbReference>
<dbReference type="PANTHER" id="PTHR43798">
    <property type="entry name" value="MONOACYLGLYCEROL LIPASE"/>
    <property type="match status" value="1"/>
</dbReference>
<evidence type="ECO:0000313" key="4">
    <source>
        <dbReference type="Proteomes" id="UP000887023"/>
    </source>
</evidence>
<dbReference type="RefSeq" id="WP_066469879.1">
    <property type="nucleotide sequence ID" value="NZ_CBCRUZ010000001.1"/>
</dbReference>
<dbReference type="PRINTS" id="PR00111">
    <property type="entry name" value="ABHYDROLASE"/>
</dbReference>
<reference evidence="3" key="1">
    <citation type="submission" date="2021-07" db="EMBL/GenBank/DDBJ databases">
        <title>Candidatus Kaistella beijingensis sp. nov. isolated from a municipal wastewater treatment plant is involved in sludge foaming.</title>
        <authorList>
            <person name="Song Y."/>
            <person name="Liu S.-J."/>
        </authorList>
    </citation>
    <scope>NUCLEOTIDE SEQUENCE</scope>
    <source>
        <strain evidence="3">DSM 43998</strain>
    </source>
</reference>
<protein>
    <submittedName>
        <fullName evidence="3">Alpha/beta fold hydrolase</fullName>
    </submittedName>
</protein>
<dbReference type="PANTHER" id="PTHR43798:SF31">
    <property type="entry name" value="AB HYDROLASE SUPERFAMILY PROTEIN YCLE"/>
    <property type="match status" value="1"/>
</dbReference>
<dbReference type="Pfam" id="PF00561">
    <property type="entry name" value="Abhydrolase_1"/>
    <property type="match status" value="1"/>
</dbReference>
<feature type="domain" description="AB hydrolase-1" evidence="2">
    <location>
        <begin position="39"/>
        <end position="284"/>
    </location>
</feature>
<proteinExistence type="predicted"/>
<dbReference type="GO" id="GO:0016787">
    <property type="term" value="F:hydrolase activity"/>
    <property type="evidence" value="ECO:0007669"/>
    <property type="project" value="UniProtKB-KW"/>
</dbReference>
<dbReference type="InterPro" id="IPR029058">
    <property type="entry name" value="AB_hydrolase_fold"/>
</dbReference>
<keyword evidence="1 3" id="KW-0378">Hydrolase</keyword>
<name>A0ABX8S3E4_9ACTN</name>
<dbReference type="InterPro" id="IPR050266">
    <property type="entry name" value="AB_hydrolase_sf"/>
</dbReference>
<accession>A0ABX8S3E4</accession>
<organism evidence="3 4">
    <name type="scientific">Skermania pinensis</name>
    <dbReference type="NCBI Taxonomy" id="39122"/>
    <lineage>
        <taxon>Bacteria</taxon>
        <taxon>Bacillati</taxon>
        <taxon>Actinomycetota</taxon>
        <taxon>Actinomycetes</taxon>
        <taxon>Mycobacteriales</taxon>
        <taxon>Gordoniaceae</taxon>
        <taxon>Skermania</taxon>
    </lineage>
</organism>
<evidence type="ECO:0000256" key="1">
    <source>
        <dbReference type="ARBA" id="ARBA00022801"/>
    </source>
</evidence>
<sequence length="334" mass="35906">MNDAPVLEFPRVADIDRSVEFHTVHGYRRAVRIAGTGEPVVLLHGFTDSSLTWRSVFAQLAGRYRVIAPDLLGHGLSDKPRADYSVAAYANGLRDLLTVLGVERATMVGHSLGGAVVAQFAYQFPERVDRLVLVGAAGLGTDLHPGLRLMASPIGHDWLRLFRLPGVTPAANFVGGLASRGYRATGHSAPTILADLAKVISSLAGLADPGAYRASMRILRSSVDWRGQGATTLDRCYLNEHLPVQIIWGANDGIIPVSHAHNAHAAMPGSRLVVFPRGGHMVFDADPKRFVRVIDDFIGSTDPVAFDLAGWRARLRTGAGQPIDVVDAGERFAT</sequence>
<dbReference type="InterPro" id="IPR000073">
    <property type="entry name" value="AB_hydrolase_1"/>
</dbReference>
<dbReference type="SUPFAM" id="SSF53474">
    <property type="entry name" value="alpha/beta-Hydrolases"/>
    <property type="match status" value="1"/>
</dbReference>